<dbReference type="InterPro" id="IPR001501">
    <property type="entry name" value="Ni-dep_hyd_lsu"/>
</dbReference>
<comment type="similarity">
    <text evidence="3">Belongs to the [NiFe]/[NiFeSe] hydrogenase large subunit family.</text>
</comment>
<evidence type="ECO:0000313" key="8">
    <source>
        <dbReference type="EMBL" id="EAV40947.1"/>
    </source>
</evidence>
<dbReference type="InterPro" id="IPR029014">
    <property type="entry name" value="NiFe-Hase_large"/>
</dbReference>
<gene>
    <name evidence="8" type="ORF">SIAM614_29496</name>
</gene>
<evidence type="ECO:0000256" key="7">
    <source>
        <dbReference type="PIRSR" id="PIRSR601501-1"/>
    </source>
</evidence>
<evidence type="ECO:0000313" key="9">
    <source>
        <dbReference type="Proteomes" id="UP000004848"/>
    </source>
</evidence>
<dbReference type="Proteomes" id="UP000004848">
    <property type="component" value="Unassembled WGS sequence"/>
</dbReference>
<evidence type="ECO:0000256" key="4">
    <source>
        <dbReference type="ARBA" id="ARBA00022596"/>
    </source>
</evidence>
<keyword evidence="6" id="KW-0560">Oxidoreductase</keyword>
<feature type="binding site" evidence="7">
    <location>
        <position position="60"/>
    </location>
    <ligand>
        <name>Ni(2+)</name>
        <dbReference type="ChEBI" id="CHEBI:49786"/>
    </ligand>
</feature>
<keyword evidence="4 7" id="KW-0533">Nickel</keyword>
<dbReference type="Gene3D" id="1.10.645.10">
    <property type="entry name" value="Cytochrome-c3 Hydrogenase, chain B"/>
    <property type="match status" value="1"/>
</dbReference>
<comment type="subcellular location">
    <subcellularLocation>
        <location evidence="2">Cell envelope</location>
    </subcellularLocation>
</comment>
<dbReference type="GO" id="GO:0008901">
    <property type="term" value="F:ferredoxin hydrogenase activity"/>
    <property type="evidence" value="ECO:0007669"/>
    <property type="project" value="InterPro"/>
</dbReference>
<dbReference type="RefSeq" id="WP_006939098.1">
    <property type="nucleotide sequence ID" value="NZ_AAUW01000024.1"/>
</dbReference>
<name>A0P1M1_ROSAI</name>
<dbReference type="PANTHER" id="PTHR42958:SF4">
    <property type="entry name" value="HYDROGENASE EXPRESSION_FORMATION PROTEIN HUPK"/>
    <property type="match status" value="1"/>
</dbReference>
<feature type="binding site" evidence="7">
    <location>
        <position position="63"/>
    </location>
    <ligand>
        <name>Ni(2+)</name>
        <dbReference type="ChEBI" id="CHEBI:49786"/>
    </ligand>
</feature>
<keyword evidence="7" id="KW-0408">Iron</keyword>
<dbReference type="InterPro" id="IPR050867">
    <property type="entry name" value="NiFe/NiFeSe_hydrgnase_LSU"/>
</dbReference>
<dbReference type="PROSITE" id="PS00507">
    <property type="entry name" value="NI_HGENASE_L_1"/>
    <property type="match status" value="1"/>
</dbReference>
<reference evidence="8 9" key="1">
    <citation type="submission" date="2006-05" db="EMBL/GenBank/DDBJ databases">
        <authorList>
            <person name="King G."/>
            <person name="Ferriera S."/>
            <person name="Johnson J."/>
            <person name="Kravitz S."/>
            <person name="Beeson K."/>
            <person name="Sutton G."/>
            <person name="Rogers Y.-H."/>
            <person name="Friedman R."/>
            <person name="Frazier M."/>
            <person name="Venter J.C."/>
        </authorList>
    </citation>
    <scope>NUCLEOTIDE SEQUENCE [LARGE SCALE GENOMIC DNA]</scope>
    <source>
        <strain evidence="9">ATCC 25650 / DSM 13394 / JCM 20685 / NBRC 16684 / NCIMB 2208 / IAM 12614 / B1</strain>
    </source>
</reference>
<feature type="non-terminal residue" evidence="8">
    <location>
        <position position="117"/>
    </location>
</feature>
<dbReference type="Pfam" id="PF00374">
    <property type="entry name" value="NiFeSe_Hases"/>
    <property type="match status" value="1"/>
</dbReference>
<dbReference type="SUPFAM" id="SSF56762">
    <property type="entry name" value="HydB/Nqo4-like"/>
    <property type="match status" value="1"/>
</dbReference>
<feature type="binding site" evidence="7">
    <location>
        <position position="63"/>
    </location>
    <ligand>
        <name>Fe cation</name>
        <dbReference type="ChEBI" id="CHEBI:24875"/>
    </ligand>
</feature>
<comment type="cofactor">
    <cofactor evidence="1 7">
        <name>Ni(2+)</name>
        <dbReference type="ChEBI" id="CHEBI:49786"/>
    </cofactor>
</comment>
<proteinExistence type="inferred from homology"/>
<dbReference type="GO" id="GO:0030313">
    <property type="term" value="C:cell envelope"/>
    <property type="evidence" value="ECO:0007669"/>
    <property type="project" value="UniProtKB-SubCell"/>
</dbReference>
<protein>
    <submittedName>
        <fullName evidence="8">HupV protein</fullName>
    </submittedName>
</protein>
<organism evidence="8 9">
    <name type="scientific">Roseibium aggregatum (strain ATCC 25650 / DSM 13394 / JCM 20685 / NBRC 16684 / NCIMB 2208 / IAM 12614 / B1)</name>
    <name type="common">Stappia aggregata</name>
    <dbReference type="NCBI Taxonomy" id="384765"/>
    <lineage>
        <taxon>Bacteria</taxon>
        <taxon>Pseudomonadati</taxon>
        <taxon>Pseudomonadota</taxon>
        <taxon>Alphaproteobacteria</taxon>
        <taxon>Hyphomicrobiales</taxon>
        <taxon>Stappiaceae</taxon>
        <taxon>Roseibium</taxon>
    </lineage>
</organism>
<dbReference type="GO" id="GO:0016151">
    <property type="term" value="F:nickel cation binding"/>
    <property type="evidence" value="ECO:0007669"/>
    <property type="project" value="InterPro"/>
</dbReference>
<dbReference type="PANTHER" id="PTHR42958">
    <property type="entry name" value="HYDROGENASE-2 LARGE CHAIN"/>
    <property type="match status" value="1"/>
</dbReference>
<dbReference type="AlphaFoldDB" id="A0P1M1"/>
<dbReference type="EMBL" id="AAUW01000024">
    <property type="protein sequence ID" value="EAV40947.1"/>
    <property type="molecule type" value="Genomic_DNA"/>
</dbReference>
<dbReference type="GeneID" id="68849343"/>
<accession>A0P1M1</accession>
<evidence type="ECO:0000256" key="3">
    <source>
        <dbReference type="ARBA" id="ARBA00009292"/>
    </source>
</evidence>
<sequence>MTRLIVGPFNRVEGDLEVKLDIQDGRVHQAQVVSPLYRGFERILAGKPPLDALVYAPRICGICSVSQSVAAAKSLAAAMGLSMPANGELAVNLIHAAENVADHLTHFYLFFMPDFVR</sequence>
<dbReference type="InterPro" id="IPR018194">
    <property type="entry name" value="Ni-dep_hyd_lsu_Ni_BS"/>
</dbReference>
<evidence type="ECO:0000256" key="1">
    <source>
        <dbReference type="ARBA" id="ARBA00001967"/>
    </source>
</evidence>
<keyword evidence="7" id="KW-0460">Magnesium</keyword>
<feature type="binding site" evidence="7">
    <location>
        <position position="41"/>
    </location>
    <ligand>
        <name>Mg(2+)</name>
        <dbReference type="ChEBI" id="CHEBI:18420"/>
    </ligand>
</feature>
<comment type="caution">
    <text evidence="8">The sequence shown here is derived from an EMBL/GenBank/DDBJ whole genome shotgun (WGS) entry which is preliminary data.</text>
</comment>
<dbReference type="eggNOG" id="COG0374">
    <property type="taxonomic scope" value="Bacteria"/>
</dbReference>
<evidence type="ECO:0000256" key="5">
    <source>
        <dbReference type="ARBA" id="ARBA00022723"/>
    </source>
</evidence>
<keyword evidence="5 7" id="KW-0479">Metal-binding</keyword>
<comment type="cofactor">
    <cofactor evidence="7">
        <name>Fe cation</name>
        <dbReference type="ChEBI" id="CHEBI:24875"/>
    </cofactor>
</comment>
<evidence type="ECO:0000256" key="6">
    <source>
        <dbReference type="ARBA" id="ARBA00023002"/>
    </source>
</evidence>
<evidence type="ECO:0000256" key="2">
    <source>
        <dbReference type="ARBA" id="ARBA00004196"/>
    </source>
</evidence>